<dbReference type="InterPro" id="IPR003439">
    <property type="entry name" value="ABC_transporter-like_ATP-bd"/>
</dbReference>
<evidence type="ECO:0000313" key="7">
    <source>
        <dbReference type="Proteomes" id="UP001341135"/>
    </source>
</evidence>
<dbReference type="PROSITE" id="PS50893">
    <property type="entry name" value="ABC_TRANSPORTER_2"/>
    <property type="match status" value="1"/>
</dbReference>
<keyword evidence="3" id="KW-0547">Nucleotide-binding</keyword>
<feature type="domain" description="ABC transporter" evidence="5">
    <location>
        <begin position="6"/>
        <end position="215"/>
    </location>
</feature>
<keyword evidence="2" id="KW-0813">Transport</keyword>
<dbReference type="EMBL" id="AP028907">
    <property type="protein sequence ID" value="BES80668.1"/>
    <property type="molecule type" value="Genomic_DNA"/>
</dbReference>
<keyword evidence="4" id="KW-0067">ATP-binding</keyword>
<dbReference type="PROSITE" id="PS00211">
    <property type="entry name" value="ABC_TRANSPORTER_1"/>
    <property type="match status" value="1"/>
</dbReference>
<organism evidence="6 7">
    <name type="scientific">Pyrodictium abyssi</name>
    <dbReference type="NCBI Taxonomy" id="54256"/>
    <lineage>
        <taxon>Archaea</taxon>
        <taxon>Thermoproteota</taxon>
        <taxon>Thermoprotei</taxon>
        <taxon>Desulfurococcales</taxon>
        <taxon>Pyrodictiaceae</taxon>
        <taxon>Pyrodictium</taxon>
    </lineage>
</organism>
<dbReference type="SMART" id="SM00382">
    <property type="entry name" value="AAA"/>
    <property type="match status" value="1"/>
</dbReference>
<dbReference type="InterPro" id="IPR050763">
    <property type="entry name" value="ABC_transporter_ATP-binding"/>
</dbReference>
<dbReference type="Pfam" id="PF00005">
    <property type="entry name" value="ABC_tran"/>
    <property type="match status" value="1"/>
</dbReference>
<accession>A0ABM8ISX8</accession>
<dbReference type="Gene3D" id="3.40.50.300">
    <property type="entry name" value="P-loop containing nucleotide triphosphate hydrolases"/>
    <property type="match status" value="1"/>
</dbReference>
<keyword evidence="7" id="KW-1185">Reference proteome</keyword>
<dbReference type="InterPro" id="IPR003593">
    <property type="entry name" value="AAA+_ATPase"/>
</dbReference>
<comment type="similarity">
    <text evidence="1">Belongs to the ABC transporter superfamily.</text>
</comment>
<dbReference type="Proteomes" id="UP001341135">
    <property type="component" value="Chromosome"/>
</dbReference>
<dbReference type="PANTHER" id="PTHR42711">
    <property type="entry name" value="ABC TRANSPORTER ATP-BINDING PROTEIN"/>
    <property type="match status" value="1"/>
</dbReference>
<evidence type="ECO:0000256" key="1">
    <source>
        <dbReference type="ARBA" id="ARBA00005417"/>
    </source>
</evidence>
<evidence type="ECO:0000313" key="6">
    <source>
        <dbReference type="EMBL" id="BES80668.1"/>
    </source>
</evidence>
<dbReference type="GeneID" id="89288261"/>
<sequence>MSDCVLEAKDVWKRYDWNRGWVLRGVSLCSRPGQGVLVIGPNGSGKTTLLRILVGLTRPSRGTVLVEGRPPYLPEARRALGVVLHHSLLYDELTVRENLAYYARLHGVEYSPEEDEVVEVLGLRRYLDTRAGDLSFGWKKRANIARALLHRPRALVIDEPFTGLDDAAVEALSGLMRELLRRGMAVLATSPQKGAVDALQEFTTFVIESGRLVRVE</sequence>
<name>A0ABM8ISX8_9CREN</name>
<dbReference type="SUPFAM" id="SSF52540">
    <property type="entry name" value="P-loop containing nucleoside triphosphate hydrolases"/>
    <property type="match status" value="1"/>
</dbReference>
<dbReference type="InterPro" id="IPR027417">
    <property type="entry name" value="P-loop_NTPase"/>
</dbReference>
<dbReference type="InterPro" id="IPR017871">
    <property type="entry name" value="ABC_transporter-like_CS"/>
</dbReference>
<evidence type="ECO:0000259" key="5">
    <source>
        <dbReference type="PROSITE" id="PS50893"/>
    </source>
</evidence>
<gene>
    <name evidence="6" type="ORF">PABY_02350</name>
</gene>
<evidence type="ECO:0000256" key="2">
    <source>
        <dbReference type="ARBA" id="ARBA00022448"/>
    </source>
</evidence>
<evidence type="ECO:0000256" key="4">
    <source>
        <dbReference type="ARBA" id="ARBA00022840"/>
    </source>
</evidence>
<evidence type="ECO:0000256" key="3">
    <source>
        <dbReference type="ARBA" id="ARBA00022741"/>
    </source>
</evidence>
<dbReference type="RefSeq" id="WP_338251108.1">
    <property type="nucleotide sequence ID" value="NZ_AP028907.1"/>
</dbReference>
<dbReference type="CDD" id="cd03230">
    <property type="entry name" value="ABC_DR_subfamily_A"/>
    <property type="match status" value="1"/>
</dbReference>
<protein>
    <recommendedName>
        <fullName evidence="5">ABC transporter domain-containing protein</fullName>
    </recommendedName>
</protein>
<reference evidence="6 7" key="1">
    <citation type="submission" date="2023-09" db="EMBL/GenBank/DDBJ databases">
        <title>Pyrofollis japonicus gen. nov. sp. nov., a novel member of the family Pyrodictiaceae isolated from the Iheya North hydrothermal field.</title>
        <authorList>
            <person name="Miyazaki U."/>
            <person name="Sanari M."/>
            <person name="Tame A."/>
            <person name="Kitajima M."/>
            <person name="Okamoto A."/>
            <person name="Sawayama S."/>
            <person name="Miyazaki J."/>
            <person name="Takai K."/>
            <person name="Nakagawa S."/>
        </authorList>
    </citation>
    <scope>NUCLEOTIDE SEQUENCE [LARGE SCALE GENOMIC DNA]</scope>
    <source>
        <strain evidence="6 7">AV2</strain>
    </source>
</reference>
<proteinExistence type="inferred from homology"/>
<dbReference type="PANTHER" id="PTHR42711:SF5">
    <property type="entry name" value="ABC TRANSPORTER ATP-BINDING PROTEIN NATA"/>
    <property type="match status" value="1"/>
</dbReference>